<keyword evidence="4 6" id="KW-0472">Membrane</keyword>
<comment type="subcellular location">
    <subcellularLocation>
        <location evidence="1">Membrane</location>
        <topology evidence="1">Multi-pass membrane protein</topology>
    </subcellularLocation>
</comment>
<dbReference type="PROSITE" id="PS50850">
    <property type="entry name" value="MFS"/>
    <property type="match status" value="1"/>
</dbReference>
<dbReference type="EMBL" id="RCNU01000002">
    <property type="protein sequence ID" value="RWQ98005.1"/>
    <property type="molecule type" value="Genomic_DNA"/>
</dbReference>
<feature type="compositionally biased region" description="Polar residues" evidence="5">
    <location>
        <begin position="56"/>
        <end position="79"/>
    </location>
</feature>
<feature type="transmembrane region" description="Helical" evidence="6">
    <location>
        <begin position="130"/>
        <end position="153"/>
    </location>
</feature>
<evidence type="ECO:0000256" key="5">
    <source>
        <dbReference type="SAM" id="MobiDB-lite"/>
    </source>
</evidence>
<dbReference type="GeneID" id="39594888"/>
<protein>
    <submittedName>
        <fullName evidence="8">Putative MFS efflux transporter</fullName>
    </submittedName>
</protein>
<feature type="transmembrane region" description="Helical" evidence="6">
    <location>
        <begin position="355"/>
        <end position="371"/>
    </location>
</feature>
<dbReference type="Proteomes" id="UP000283841">
    <property type="component" value="Unassembled WGS sequence"/>
</dbReference>
<dbReference type="VEuPathDB" id="FungiDB:C8Q69DRAFT_157128"/>
<evidence type="ECO:0000256" key="1">
    <source>
        <dbReference type="ARBA" id="ARBA00004141"/>
    </source>
</evidence>
<dbReference type="GO" id="GO:0016020">
    <property type="term" value="C:membrane"/>
    <property type="evidence" value="ECO:0007669"/>
    <property type="project" value="UniProtKB-SubCell"/>
</dbReference>
<dbReference type="FunFam" id="1.20.1250.20:FF:000286">
    <property type="entry name" value="MFS efflux transporter"/>
    <property type="match status" value="1"/>
</dbReference>
<gene>
    <name evidence="8" type="ORF">C8Q69DRAFT_157128</name>
</gene>
<dbReference type="STRING" id="264951.A0A443I1Q5"/>
<feature type="transmembrane region" description="Helical" evidence="6">
    <location>
        <begin position="408"/>
        <end position="430"/>
    </location>
</feature>
<comment type="caution">
    <text evidence="8">The sequence shown here is derived from an EMBL/GenBank/DDBJ whole genome shotgun (WGS) entry which is preliminary data.</text>
</comment>
<feature type="transmembrane region" description="Helical" evidence="6">
    <location>
        <begin position="165"/>
        <end position="186"/>
    </location>
</feature>
<organism evidence="8 9">
    <name type="scientific">Byssochlamys spectabilis</name>
    <name type="common">Paecilomyces variotii</name>
    <dbReference type="NCBI Taxonomy" id="264951"/>
    <lineage>
        <taxon>Eukaryota</taxon>
        <taxon>Fungi</taxon>
        <taxon>Dikarya</taxon>
        <taxon>Ascomycota</taxon>
        <taxon>Pezizomycotina</taxon>
        <taxon>Eurotiomycetes</taxon>
        <taxon>Eurotiomycetidae</taxon>
        <taxon>Eurotiales</taxon>
        <taxon>Thermoascaceae</taxon>
        <taxon>Paecilomyces</taxon>
    </lineage>
</organism>
<feature type="transmembrane region" description="Helical" evidence="6">
    <location>
        <begin position="192"/>
        <end position="214"/>
    </location>
</feature>
<name>A0A443I1Q5_BYSSP</name>
<feature type="region of interest" description="Disordered" evidence="5">
    <location>
        <begin position="52"/>
        <end position="79"/>
    </location>
</feature>
<dbReference type="Gene3D" id="1.20.1250.20">
    <property type="entry name" value="MFS general substrate transporter like domains"/>
    <property type="match status" value="1"/>
</dbReference>
<evidence type="ECO:0000256" key="3">
    <source>
        <dbReference type="ARBA" id="ARBA00022989"/>
    </source>
</evidence>
<evidence type="ECO:0000256" key="2">
    <source>
        <dbReference type="ARBA" id="ARBA00022692"/>
    </source>
</evidence>
<dbReference type="Pfam" id="PF07690">
    <property type="entry name" value="MFS_1"/>
    <property type="match status" value="1"/>
</dbReference>
<evidence type="ECO:0000256" key="6">
    <source>
        <dbReference type="SAM" id="Phobius"/>
    </source>
</evidence>
<evidence type="ECO:0000259" key="7">
    <source>
        <dbReference type="PROSITE" id="PS50850"/>
    </source>
</evidence>
<dbReference type="SUPFAM" id="SSF103473">
    <property type="entry name" value="MFS general substrate transporter"/>
    <property type="match status" value="1"/>
</dbReference>
<keyword evidence="3 6" id="KW-1133">Transmembrane helix</keyword>
<dbReference type="GO" id="GO:0022857">
    <property type="term" value="F:transmembrane transporter activity"/>
    <property type="evidence" value="ECO:0007669"/>
    <property type="project" value="InterPro"/>
</dbReference>
<dbReference type="InterPro" id="IPR051788">
    <property type="entry name" value="MFS_Transporter"/>
</dbReference>
<dbReference type="AlphaFoldDB" id="A0A443I1Q5"/>
<feature type="transmembrane region" description="Helical" evidence="6">
    <location>
        <begin position="442"/>
        <end position="464"/>
    </location>
</feature>
<dbReference type="FunFam" id="1.20.1250.20:FF:000308">
    <property type="entry name" value="MFS efflux transporter"/>
    <property type="match status" value="1"/>
</dbReference>
<feature type="transmembrane region" description="Helical" evidence="6">
    <location>
        <begin position="251"/>
        <end position="271"/>
    </location>
</feature>
<accession>A0A443I1Q5</accession>
<sequence length="498" mass="52916">MSSYTGLGALIELEKTPSITNPAAVVRKDKQGIASTPSDHELDQMQWGKPMKGPTVTVQGAHTPLTPSELESSNPSTPTGKGAVDLVQSIFNPPRNKWRLLSVCFINFANGLNDSAPGALIPYIEKDYNIGYAIVSLIFVTNAIGFIIAAPFTHALESKLGRSRCFILSLSLLATAYVIIICKPPFPAIVASFFLLGFGMAINLALGNVFCANLSNSTAALGGMHGSYGIGGVIGPLVATAIASHGVRWSFYYVLNLATALFNLVFSAWAFKGYEKESSVRLITALQKTASRQETTEEEEGTSKKGLLKQAVKSKVTLLGALFIFAYQGAEVSTSGWVVSFLISYRKGDPSKVGYVSAGFWAGITLGRFLLSHPAQRIGRKLAVVVLVAGSVAFQLMTWLIPNVIGEAVTVAILGLLLGPIYPCATAVFSSLLPRNIQMSSLSFISAMGSSGGAVAPFLTGLLAQRAGTFVLHPICIGLYGVMVVGWVCLPRLPKRSE</sequence>
<keyword evidence="9" id="KW-1185">Reference proteome</keyword>
<dbReference type="InterPro" id="IPR020846">
    <property type="entry name" value="MFS_dom"/>
</dbReference>
<evidence type="ECO:0000313" key="8">
    <source>
        <dbReference type="EMBL" id="RWQ98005.1"/>
    </source>
</evidence>
<feature type="transmembrane region" description="Helical" evidence="6">
    <location>
        <begin position="470"/>
        <end position="490"/>
    </location>
</feature>
<feature type="transmembrane region" description="Helical" evidence="6">
    <location>
        <begin position="318"/>
        <end position="343"/>
    </location>
</feature>
<dbReference type="PANTHER" id="PTHR23514">
    <property type="entry name" value="BYPASS OF STOP CODON PROTEIN 6"/>
    <property type="match status" value="1"/>
</dbReference>
<proteinExistence type="predicted"/>
<feature type="transmembrane region" description="Helical" evidence="6">
    <location>
        <begin position="226"/>
        <end position="245"/>
    </location>
</feature>
<keyword evidence="2 6" id="KW-0812">Transmembrane</keyword>
<reference evidence="8 9" key="1">
    <citation type="journal article" date="2018" name="Front. Microbiol.">
        <title>Genomic and genetic insights into a cosmopolitan fungus, Paecilomyces variotii (Eurotiales).</title>
        <authorList>
            <person name="Urquhart A.S."/>
            <person name="Mondo S.J."/>
            <person name="Makela M.R."/>
            <person name="Hane J.K."/>
            <person name="Wiebenga A."/>
            <person name="He G."/>
            <person name="Mihaltcheva S."/>
            <person name="Pangilinan J."/>
            <person name="Lipzen A."/>
            <person name="Barry K."/>
            <person name="de Vries R.P."/>
            <person name="Grigoriev I.V."/>
            <person name="Idnurm A."/>
        </authorList>
    </citation>
    <scope>NUCLEOTIDE SEQUENCE [LARGE SCALE GENOMIC DNA]</scope>
    <source>
        <strain evidence="8 9">CBS 101075</strain>
    </source>
</reference>
<dbReference type="InterPro" id="IPR011701">
    <property type="entry name" value="MFS"/>
</dbReference>
<dbReference type="InterPro" id="IPR036259">
    <property type="entry name" value="MFS_trans_sf"/>
</dbReference>
<feature type="domain" description="Major facilitator superfamily (MFS) profile" evidence="7">
    <location>
        <begin position="99"/>
        <end position="498"/>
    </location>
</feature>
<evidence type="ECO:0000313" key="9">
    <source>
        <dbReference type="Proteomes" id="UP000283841"/>
    </source>
</evidence>
<dbReference type="RefSeq" id="XP_028487650.1">
    <property type="nucleotide sequence ID" value="XM_028625611.1"/>
</dbReference>
<evidence type="ECO:0000256" key="4">
    <source>
        <dbReference type="ARBA" id="ARBA00023136"/>
    </source>
</evidence>
<feature type="transmembrane region" description="Helical" evidence="6">
    <location>
        <begin position="383"/>
        <end position="402"/>
    </location>
</feature>
<dbReference type="PANTHER" id="PTHR23514:SF6">
    <property type="entry name" value="MAJOR FACILITATOR SUPERFAMILY (MFS) PROFILE DOMAIN-CONTAINING PROTEIN"/>
    <property type="match status" value="1"/>
</dbReference>